<keyword evidence="5 6" id="KW-0472">Membrane</keyword>
<evidence type="ECO:0000313" key="7">
    <source>
        <dbReference type="EMBL" id="MFC4805137.1"/>
    </source>
</evidence>
<keyword evidence="2" id="KW-1003">Cell membrane</keyword>
<gene>
    <name evidence="7" type="ORF">ACFO4R_08575</name>
</gene>
<sequence>METAKVTVDSLGEALMVSALGLSTVFITLVSLAIAVLLVSWVLRILGIGKETNQETPVKTAPQVPKEELDGELYAAIVAAISEEMNLPVDRFQIVSIQESV</sequence>
<evidence type="ECO:0000256" key="1">
    <source>
        <dbReference type="ARBA" id="ARBA00004236"/>
    </source>
</evidence>
<evidence type="ECO:0000313" key="8">
    <source>
        <dbReference type="Proteomes" id="UP001595916"/>
    </source>
</evidence>
<dbReference type="RefSeq" id="WP_379788676.1">
    <property type="nucleotide sequence ID" value="NZ_JBHSHL010000033.1"/>
</dbReference>
<name>A0ABV9QL22_9FIRM</name>
<organism evidence="7 8">
    <name type="scientific">Filifactor villosus</name>
    <dbReference type="NCBI Taxonomy" id="29374"/>
    <lineage>
        <taxon>Bacteria</taxon>
        <taxon>Bacillati</taxon>
        <taxon>Bacillota</taxon>
        <taxon>Clostridia</taxon>
        <taxon>Peptostreptococcales</taxon>
        <taxon>Filifactoraceae</taxon>
        <taxon>Filifactor</taxon>
    </lineage>
</organism>
<dbReference type="Proteomes" id="UP001595916">
    <property type="component" value="Unassembled WGS sequence"/>
</dbReference>
<comment type="subcellular location">
    <subcellularLocation>
        <location evidence="1">Cell membrane</location>
    </subcellularLocation>
</comment>
<keyword evidence="4 6" id="KW-1133">Transmembrane helix</keyword>
<dbReference type="InterPro" id="IPR005899">
    <property type="entry name" value="Na_pump_deCOase"/>
</dbReference>
<keyword evidence="8" id="KW-1185">Reference proteome</keyword>
<feature type="transmembrane region" description="Helical" evidence="6">
    <location>
        <begin position="20"/>
        <end position="43"/>
    </location>
</feature>
<evidence type="ECO:0000256" key="4">
    <source>
        <dbReference type="ARBA" id="ARBA00022989"/>
    </source>
</evidence>
<protein>
    <submittedName>
        <fullName evidence="7">OadG family protein</fullName>
    </submittedName>
</protein>
<evidence type="ECO:0000256" key="6">
    <source>
        <dbReference type="SAM" id="Phobius"/>
    </source>
</evidence>
<reference evidence="8" key="1">
    <citation type="journal article" date="2019" name="Int. J. Syst. Evol. Microbiol.">
        <title>The Global Catalogue of Microorganisms (GCM) 10K type strain sequencing project: providing services to taxonomists for standard genome sequencing and annotation.</title>
        <authorList>
            <consortium name="The Broad Institute Genomics Platform"/>
            <consortium name="The Broad Institute Genome Sequencing Center for Infectious Disease"/>
            <person name="Wu L."/>
            <person name="Ma J."/>
        </authorList>
    </citation>
    <scope>NUCLEOTIDE SEQUENCE [LARGE SCALE GENOMIC DNA]</scope>
    <source>
        <strain evidence="8">CCUG 46385</strain>
    </source>
</reference>
<evidence type="ECO:0000256" key="2">
    <source>
        <dbReference type="ARBA" id="ARBA00022475"/>
    </source>
</evidence>
<comment type="caution">
    <text evidence="7">The sequence shown here is derived from an EMBL/GenBank/DDBJ whole genome shotgun (WGS) entry which is preliminary data.</text>
</comment>
<evidence type="ECO:0000256" key="5">
    <source>
        <dbReference type="ARBA" id="ARBA00023136"/>
    </source>
</evidence>
<evidence type="ECO:0000256" key="3">
    <source>
        <dbReference type="ARBA" id="ARBA00022692"/>
    </source>
</evidence>
<proteinExistence type="predicted"/>
<dbReference type="EMBL" id="JBHSHL010000033">
    <property type="protein sequence ID" value="MFC4805137.1"/>
    <property type="molecule type" value="Genomic_DNA"/>
</dbReference>
<accession>A0ABV9QL22</accession>
<keyword evidence="3 6" id="KW-0812">Transmembrane</keyword>
<dbReference type="Pfam" id="PF04277">
    <property type="entry name" value="OAD_gamma"/>
    <property type="match status" value="1"/>
</dbReference>